<reference evidence="1 2" key="1">
    <citation type="submission" date="2023-03" db="EMBL/GenBank/DDBJ databases">
        <title>Bacillus Genome Sequencing.</title>
        <authorList>
            <person name="Dunlap C."/>
        </authorList>
    </citation>
    <scope>NUCLEOTIDE SEQUENCE [LARGE SCALE GENOMIC DNA]</scope>
    <source>
        <strain evidence="1 2">NRS-1717</strain>
    </source>
</reference>
<evidence type="ECO:0000313" key="1">
    <source>
        <dbReference type="EMBL" id="MED4402582.1"/>
    </source>
</evidence>
<accession>A0ABU6NZN3</accession>
<proteinExistence type="predicted"/>
<organism evidence="1 2">
    <name type="scientific">Metabacillus fastidiosus</name>
    <dbReference type="NCBI Taxonomy" id="1458"/>
    <lineage>
        <taxon>Bacteria</taxon>
        <taxon>Bacillati</taxon>
        <taxon>Bacillota</taxon>
        <taxon>Bacilli</taxon>
        <taxon>Bacillales</taxon>
        <taxon>Bacillaceae</taxon>
        <taxon>Metabacillus</taxon>
    </lineage>
</organism>
<keyword evidence="2" id="KW-1185">Reference proteome</keyword>
<dbReference type="Proteomes" id="UP001342826">
    <property type="component" value="Unassembled WGS sequence"/>
</dbReference>
<protein>
    <submittedName>
        <fullName evidence="1">Uncharacterized protein</fullName>
    </submittedName>
</protein>
<dbReference type="RefSeq" id="WP_066227419.1">
    <property type="nucleotide sequence ID" value="NZ_JARTFQ010000005.1"/>
</dbReference>
<comment type="caution">
    <text evidence="1">The sequence shown here is derived from an EMBL/GenBank/DDBJ whole genome shotgun (WGS) entry which is preliminary data.</text>
</comment>
<evidence type="ECO:0000313" key="2">
    <source>
        <dbReference type="Proteomes" id="UP001342826"/>
    </source>
</evidence>
<gene>
    <name evidence="1" type="ORF">P9271_14790</name>
</gene>
<name>A0ABU6NZN3_9BACI</name>
<dbReference type="EMBL" id="JARTFS010000012">
    <property type="protein sequence ID" value="MED4402582.1"/>
    <property type="molecule type" value="Genomic_DNA"/>
</dbReference>
<sequence>MEIKIVLLYGETLPPFKHIEKILNKYHQYYLSDKKKEGFSEDNYYDIWIDERYTGLKARNARYYTPTVPVKKEFLTKFLNIFRALKGNMCLCKQNHEHPIVEVSEIDYEGYCFYLDNETEKILFLEEYRNNEGERFSVGELNWYKQLPGDKRWIQIAASEDTEKAFF</sequence>
<dbReference type="GeneID" id="301140480"/>